<evidence type="ECO:0000313" key="10">
    <source>
        <dbReference type="EMBL" id="ORX86871.1"/>
    </source>
</evidence>
<evidence type="ECO:0000259" key="9">
    <source>
        <dbReference type="PROSITE" id="PS52019"/>
    </source>
</evidence>
<dbReference type="EMBL" id="MCFE01000562">
    <property type="protein sequence ID" value="ORX86871.1"/>
    <property type="molecule type" value="Genomic_DNA"/>
</dbReference>
<evidence type="ECO:0000256" key="4">
    <source>
        <dbReference type="ARBA" id="ARBA00023002"/>
    </source>
</evidence>
<dbReference type="GO" id="GO:0004312">
    <property type="term" value="F:fatty acid synthase activity"/>
    <property type="evidence" value="ECO:0007669"/>
    <property type="project" value="TreeGrafter"/>
</dbReference>
<dbReference type="InterPro" id="IPR016036">
    <property type="entry name" value="Malonyl_transacylase_ACP-bd"/>
</dbReference>
<dbReference type="Pfam" id="PF14765">
    <property type="entry name" value="PS-DH"/>
    <property type="match status" value="1"/>
</dbReference>
<dbReference type="SUPFAM" id="SSF53335">
    <property type="entry name" value="S-adenosyl-L-methionine-dependent methyltransferases"/>
    <property type="match status" value="1"/>
</dbReference>
<organism evidence="10 11">
    <name type="scientific">Basidiobolus meristosporus CBS 931.73</name>
    <dbReference type="NCBI Taxonomy" id="1314790"/>
    <lineage>
        <taxon>Eukaryota</taxon>
        <taxon>Fungi</taxon>
        <taxon>Fungi incertae sedis</taxon>
        <taxon>Zoopagomycota</taxon>
        <taxon>Entomophthoromycotina</taxon>
        <taxon>Basidiobolomycetes</taxon>
        <taxon>Basidiobolales</taxon>
        <taxon>Basidiobolaceae</taxon>
        <taxon>Basidiobolus</taxon>
    </lineage>
</organism>
<dbReference type="CDD" id="cd00833">
    <property type="entry name" value="PKS"/>
    <property type="match status" value="1"/>
</dbReference>
<dbReference type="Gene3D" id="3.40.50.150">
    <property type="entry name" value="Vaccinia Virus protein VP39"/>
    <property type="match status" value="1"/>
</dbReference>
<keyword evidence="4" id="KW-0560">Oxidoreductase</keyword>
<dbReference type="Pfam" id="PF08240">
    <property type="entry name" value="ADH_N"/>
    <property type="match status" value="1"/>
</dbReference>
<feature type="region of interest" description="C-terminal hotdog fold" evidence="7">
    <location>
        <begin position="1096"/>
        <end position="1257"/>
    </location>
</feature>
<dbReference type="SUPFAM" id="SSF53901">
    <property type="entry name" value="Thiolase-like"/>
    <property type="match status" value="1"/>
</dbReference>
<dbReference type="SUPFAM" id="SSF50129">
    <property type="entry name" value="GroES-like"/>
    <property type="match status" value="1"/>
</dbReference>
<keyword evidence="5" id="KW-0511">Multifunctional enzyme</keyword>
<comment type="caution">
    <text evidence="10">The sequence shown here is derived from an EMBL/GenBank/DDBJ whole genome shotgun (WGS) entry which is preliminary data.</text>
</comment>
<dbReference type="PROSITE" id="PS52004">
    <property type="entry name" value="KS3_2"/>
    <property type="match status" value="1"/>
</dbReference>
<reference evidence="10 11" key="1">
    <citation type="submission" date="2016-07" db="EMBL/GenBank/DDBJ databases">
        <title>Pervasive Adenine N6-methylation of Active Genes in Fungi.</title>
        <authorList>
            <consortium name="DOE Joint Genome Institute"/>
            <person name="Mondo S.J."/>
            <person name="Dannebaum R.O."/>
            <person name="Kuo R.C."/>
            <person name="Labutti K."/>
            <person name="Haridas S."/>
            <person name="Kuo A."/>
            <person name="Salamov A."/>
            <person name="Ahrendt S.R."/>
            <person name="Lipzen A."/>
            <person name="Sullivan W."/>
            <person name="Andreopoulos W.B."/>
            <person name="Clum A."/>
            <person name="Lindquist E."/>
            <person name="Daum C."/>
            <person name="Ramamoorthy G.K."/>
            <person name="Gryganskyi A."/>
            <person name="Culley D."/>
            <person name="Magnuson J.K."/>
            <person name="James T.Y."/>
            <person name="O'Malley M.A."/>
            <person name="Stajich J.E."/>
            <person name="Spatafora J.W."/>
            <person name="Visel A."/>
            <person name="Grigoriev I.V."/>
        </authorList>
    </citation>
    <scope>NUCLEOTIDE SEQUENCE [LARGE SCALE GENOMIC DNA]</scope>
    <source>
        <strain evidence="10 11">CBS 931.73</strain>
    </source>
</reference>
<keyword evidence="1" id="KW-0596">Phosphopantetheine</keyword>
<proteinExistence type="predicted"/>
<dbReference type="InterPro" id="IPR001227">
    <property type="entry name" value="Ac_transferase_dom_sf"/>
</dbReference>
<dbReference type="SMART" id="SM00827">
    <property type="entry name" value="PKS_AT"/>
    <property type="match status" value="1"/>
</dbReference>
<dbReference type="InParanoid" id="A0A1Y1XMC0"/>
<dbReference type="SUPFAM" id="SSF52151">
    <property type="entry name" value="FabD/lysophospholipase-like"/>
    <property type="match status" value="1"/>
</dbReference>
<dbReference type="InterPro" id="IPR013154">
    <property type="entry name" value="ADH-like_N"/>
</dbReference>
<dbReference type="GO" id="GO:0006633">
    <property type="term" value="P:fatty acid biosynthetic process"/>
    <property type="evidence" value="ECO:0007669"/>
    <property type="project" value="InterPro"/>
</dbReference>
<dbReference type="PROSITE" id="PS00606">
    <property type="entry name" value="KS3_1"/>
    <property type="match status" value="1"/>
</dbReference>
<feature type="non-terminal residue" evidence="10">
    <location>
        <position position="1942"/>
    </location>
</feature>
<dbReference type="Gene3D" id="3.40.50.720">
    <property type="entry name" value="NAD(P)-binding Rossmann-like Domain"/>
    <property type="match status" value="1"/>
</dbReference>
<dbReference type="GO" id="GO:0044550">
    <property type="term" value="P:secondary metabolite biosynthetic process"/>
    <property type="evidence" value="ECO:0007669"/>
    <property type="project" value="TreeGrafter"/>
</dbReference>
<dbReference type="GO" id="GO:0004315">
    <property type="term" value="F:3-oxoacyl-[acyl-carrier-protein] synthase activity"/>
    <property type="evidence" value="ECO:0007669"/>
    <property type="project" value="InterPro"/>
</dbReference>
<dbReference type="InterPro" id="IPR014043">
    <property type="entry name" value="Acyl_transferase_dom"/>
</dbReference>
<dbReference type="SMART" id="SM00826">
    <property type="entry name" value="PKS_DH"/>
    <property type="match status" value="1"/>
</dbReference>
<dbReference type="Gene3D" id="3.40.47.10">
    <property type="match status" value="1"/>
</dbReference>
<dbReference type="Gene3D" id="3.40.366.10">
    <property type="entry name" value="Malonyl-Coenzyme A Acyl Carrier Protein, domain 2"/>
    <property type="match status" value="1"/>
</dbReference>
<feature type="active site" description="Proton acceptor; for dehydratase activity" evidence="7">
    <location>
        <position position="969"/>
    </location>
</feature>
<dbReference type="Proteomes" id="UP000193498">
    <property type="component" value="Unassembled WGS sequence"/>
</dbReference>
<dbReference type="Pfam" id="PF16197">
    <property type="entry name" value="KAsynt_C_assoc"/>
    <property type="match status" value="1"/>
</dbReference>
<dbReference type="Pfam" id="PF02801">
    <property type="entry name" value="Ketoacyl-synt_C"/>
    <property type="match status" value="1"/>
</dbReference>
<evidence type="ECO:0000256" key="3">
    <source>
        <dbReference type="ARBA" id="ARBA00022679"/>
    </source>
</evidence>
<dbReference type="InterPro" id="IPR049551">
    <property type="entry name" value="PKS_DH_C"/>
</dbReference>
<dbReference type="InterPro" id="IPR014030">
    <property type="entry name" value="Ketoacyl_synth_N"/>
</dbReference>
<dbReference type="Pfam" id="PF00698">
    <property type="entry name" value="Acyl_transf_1"/>
    <property type="match status" value="1"/>
</dbReference>
<dbReference type="Pfam" id="PF23114">
    <property type="entry name" value="NAD-bd_HRPKS_sdrA"/>
    <property type="match status" value="1"/>
</dbReference>
<dbReference type="FunFam" id="3.40.366.10:FF:000002">
    <property type="entry name" value="Probable polyketide synthase 2"/>
    <property type="match status" value="1"/>
</dbReference>
<dbReference type="InterPro" id="IPR018201">
    <property type="entry name" value="Ketoacyl_synth_AS"/>
</dbReference>
<dbReference type="Pfam" id="PF00109">
    <property type="entry name" value="ketoacyl-synt"/>
    <property type="match status" value="1"/>
</dbReference>
<dbReference type="PANTHER" id="PTHR43775:SF29">
    <property type="entry name" value="ASPERFURANONE POLYKETIDE SYNTHASE AFOG-RELATED"/>
    <property type="match status" value="1"/>
</dbReference>
<dbReference type="GO" id="GO:0016491">
    <property type="term" value="F:oxidoreductase activity"/>
    <property type="evidence" value="ECO:0007669"/>
    <property type="project" value="UniProtKB-KW"/>
</dbReference>
<gene>
    <name evidence="10" type="ORF">K493DRAFT_237744</name>
</gene>
<dbReference type="Gene3D" id="3.90.180.10">
    <property type="entry name" value="Medium-chain alcohol dehydrogenases, catalytic domain"/>
    <property type="match status" value="1"/>
</dbReference>
<dbReference type="InterPro" id="IPR016039">
    <property type="entry name" value="Thiolase-like"/>
</dbReference>
<dbReference type="InterPro" id="IPR020807">
    <property type="entry name" value="PKS_DH"/>
</dbReference>
<feature type="region of interest" description="N-terminal hotdog fold" evidence="7">
    <location>
        <begin position="937"/>
        <end position="1073"/>
    </location>
</feature>
<dbReference type="InterPro" id="IPR013217">
    <property type="entry name" value="Methyltransf_12"/>
</dbReference>
<feature type="domain" description="Ketosynthase family 3 (KS3)" evidence="8">
    <location>
        <begin position="5"/>
        <end position="433"/>
    </location>
</feature>
<dbReference type="SUPFAM" id="SSF55048">
    <property type="entry name" value="Probable ACP-binding domain of malonyl-CoA ACP transacylase"/>
    <property type="match status" value="1"/>
</dbReference>
<dbReference type="Gene3D" id="3.10.129.110">
    <property type="entry name" value="Polyketide synthase dehydratase"/>
    <property type="match status" value="1"/>
</dbReference>
<dbReference type="InterPro" id="IPR020841">
    <property type="entry name" value="PKS_Beta-ketoAc_synthase_dom"/>
</dbReference>
<evidence type="ECO:0000256" key="7">
    <source>
        <dbReference type="PROSITE-ProRule" id="PRU01363"/>
    </source>
</evidence>
<feature type="active site" description="Proton donor; for dehydratase activity" evidence="7">
    <location>
        <position position="1161"/>
    </location>
</feature>
<dbReference type="InterPro" id="IPR014031">
    <property type="entry name" value="Ketoacyl_synth_C"/>
</dbReference>
<dbReference type="InterPro" id="IPR049900">
    <property type="entry name" value="PKS_mFAS_DH"/>
</dbReference>
<keyword evidence="11" id="KW-1185">Reference proteome</keyword>
<dbReference type="OrthoDB" id="329835at2759"/>
<dbReference type="SMART" id="SM00825">
    <property type="entry name" value="PKS_KS"/>
    <property type="match status" value="1"/>
</dbReference>
<sequence>MSTSFTPVAVIGVGCRMPGGATNPSKLWSLLKEGRSAQAEVPKGRFNVEAFYHPDGDHKGTANVKTAHFLEEDPSTFDASFFSISPNEAKAMDPQQRILMEVVYEALENGGIPIESIAGTDTGVFVGLFTNDYHEMLIRDVETAPLYQATGTGHAIVSNRISYFFDLKGPSFTLDTACSSSLVAVHLACQSLLTGESKMAIVGGTNLIFSPDLFVAMSNLHFLSPTGICHTYDKDADGYARGEGVCTVVLKPLEDAIRDGDPIRAVIRGTAVNQDGRTSGITLPSTEAQEAMIRSAYQKAGLDFKSTQYFEAHGTGTPAGDPIEASAIGRVFGADRLENDPLIVGSIKTNIGHLEGASGLAGLIKTILCLEKSQIPPNLHFAKANNRIDLDKWRIKVPNSLLAWPKSEGSAPRRASVNSFGYGGTNAHVILDSAESYLYPIDNTVSNIHSHHKKAYLIPLTSNDEASGKRMVESFAAFLQEDDLSERVSIDDLAFTLSCRRSMLPWRASLVVSSIAELRENLQTQINFVHQENKVPRVAFVFTGQGGQWWGMGRELIERSPRFKSVLQRCDSHLQTLPDRPAWSLLEEFLKSEAETRVNQSEFSQPLCTALQIALVTLWKSWGVEANVVVGHSSGEIAAAYASGVLTLEQAITVAYYRGIHMSRASLQEKKGGMIAVAMSEAEANEFLLTEFSSGVVVACINSPTNVTISGDIDVINAIKSNLDAKGVFARILKVDSAFHSHHMHPLGPAYQKALEAYQLEPSQPQIRMVSSVTGAAIANGEELGPAYWAENMMSPVQFSKAVEGVLLTTDRRSRSSRAIDVVIEVGPHSALAGPISQIMKAIQVPKSDVPYISTLIREKDAEYTTAAAAGKLLERGFPINLELINSLEILNDDHSVRCIHGKCLTDLPTYCWNHSNKYWHESRVSRNYRFRVEPRHDILGALCPDSIDTEPRWRNQLRIKELPWLMDHMVQENVIFPAAGYISMALEAAKQFSNSEGDTIDEFYLKEICIQKALILDDSENGVETLFVLRSTPSSSKSSSAVWKEFRVFSYGENEKWEENCRGQISIKLTGSKGTSHCGPGYDKVQLLEAEKECTVNVDSEDTYESLASVGLEYGITFRGLRNIKAGKSQAIATVEAQDVEEIMPSNYQSSYILHPSVLDACFQLIFPAMTAINSNQGLSEPYVPTYIKKLIVSGDFVTEKFAQMKVHAISDMKGFREAEASLRAYSTSNSDEDECKLIMEVLGLQCTALGRSGKEINEALAKNRSLFFRMIWAPDFEYFTPEQANCQYKPSYEAKKEADLVPVLEKLSLFYIRRALAIIDPKEVSSFAHHHQTFYEWMELMVKETAMGNLDYTDPAWLTESMSTLESLANSVSEICVDAKLLNQIGSNLERILRGEVEALELMLKDDLLYDFYRYALGNGQAYNTLEKVADSFAHKYPNANILEIGAGTGGATKAFLESLGGGNNKRRRFASYTFTDVSSGFFEKAQNIFAHWDSWMTYKVLDIEKDPLSQGFVEGSYDLIVAANVLHATANMEVTMSHVRKLLKPGGRLVLLEITRCLLRVSVMMGPLPGWWLGEGDGRKWAPTINESEWDTLLKKTGYSGLDVSVRDFEDESKYMCSIMMSEAVGESIEREVSGRNSIVVVVNDDSNACSVEGAIFAQLQVVAKQNQQSIQVVSFSRVFDSDTFFGSVPTVIVLAELEQPILLNCDERMFQGLQRIMDQSSVVLWLTQGGSVECSKPENSLITGLSRSIRSENPAINLIVIDLDSKDGTKADHVAKRIFQIYEKTLRTAQEQCSDQVLGLLEEEIAERNGLILIPRIIPDTELNANLNQTASKIRVESFYQEGRPLRLEIGQPGLLDTLEFTDDPVVAEPLHDDEVEIEVKAAGLNFRDITVAMGVLTDNFLGCECSGVISRVGANAPSNLKVGTRVATWILGAYCNY</sequence>
<dbReference type="InterPro" id="IPR050091">
    <property type="entry name" value="PKS_NRPS_Biosynth_Enz"/>
</dbReference>
<evidence type="ECO:0000259" key="8">
    <source>
        <dbReference type="PROSITE" id="PS52004"/>
    </source>
</evidence>
<evidence type="ECO:0000256" key="2">
    <source>
        <dbReference type="ARBA" id="ARBA00022553"/>
    </source>
</evidence>
<evidence type="ECO:0000256" key="6">
    <source>
        <dbReference type="ARBA" id="ARBA00023315"/>
    </source>
</evidence>
<dbReference type="PANTHER" id="PTHR43775">
    <property type="entry name" value="FATTY ACID SYNTHASE"/>
    <property type="match status" value="1"/>
</dbReference>
<keyword evidence="6" id="KW-0012">Acyltransferase</keyword>
<name>A0A1Y1XMC0_9FUNG</name>
<dbReference type="InterPro" id="IPR029063">
    <property type="entry name" value="SAM-dependent_MTases_sf"/>
</dbReference>
<dbReference type="STRING" id="1314790.A0A1Y1XMC0"/>
<accession>A0A1Y1XMC0</accession>
<dbReference type="InterPro" id="IPR016035">
    <property type="entry name" value="Acyl_Trfase/lysoPLipase"/>
</dbReference>
<dbReference type="InterPro" id="IPR011032">
    <property type="entry name" value="GroES-like_sf"/>
</dbReference>
<keyword evidence="2" id="KW-0597">Phosphoprotein</keyword>
<feature type="domain" description="PKS/mFAS DH" evidence="9">
    <location>
        <begin position="937"/>
        <end position="1257"/>
    </location>
</feature>
<dbReference type="PROSITE" id="PS52019">
    <property type="entry name" value="PKS_MFAS_DH"/>
    <property type="match status" value="1"/>
</dbReference>
<dbReference type="InterPro" id="IPR056501">
    <property type="entry name" value="NAD-bd_HRPKS_sdrA"/>
</dbReference>
<dbReference type="Pfam" id="PF21089">
    <property type="entry name" value="PKS_DH_N"/>
    <property type="match status" value="1"/>
</dbReference>
<dbReference type="InterPro" id="IPR042104">
    <property type="entry name" value="PKS_dehydratase_sf"/>
</dbReference>
<evidence type="ECO:0000313" key="11">
    <source>
        <dbReference type="Proteomes" id="UP000193498"/>
    </source>
</evidence>
<dbReference type="InterPro" id="IPR032821">
    <property type="entry name" value="PKS_assoc"/>
</dbReference>
<dbReference type="CDD" id="cd02440">
    <property type="entry name" value="AdoMet_MTases"/>
    <property type="match status" value="1"/>
</dbReference>
<dbReference type="InterPro" id="IPR049552">
    <property type="entry name" value="PKS_DH_N"/>
</dbReference>
<evidence type="ECO:0000256" key="5">
    <source>
        <dbReference type="ARBA" id="ARBA00023268"/>
    </source>
</evidence>
<protein>
    <submittedName>
        <fullName evidence="10">Ketoacyl-synt-domain-containing protein</fullName>
    </submittedName>
</protein>
<keyword evidence="3" id="KW-0808">Transferase</keyword>
<dbReference type="Gene3D" id="3.30.70.3290">
    <property type="match status" value="1"/>
</dbReference>
<evidence type="ECO:0000256" key="1">
    <source>
        <dbReference type="ARBA" id="ARBA00022450"/>
    </source>
</evidence>
<dbReference type="Pfam" id="PF08242">
    <property type="entry name" value="Methyltransf_12"/>
    <property type="match status" value="1"/>
</dbReference>
<dbReference type="FunFam" id="3.40.47.10:FF:000019">
    <property type="entry name" value="Polyketide synthase type I"/>
    <property type="match status" value="1"/>
</dbReference>